<evidence type="ECO:0008006" key="3">
    <source>
        <dbReference type="Google" id="ProtNLM"/>
    </source>
</evidence>
<gene>
    <name evidence="1" type="ORF">HID58_091049</name>
</gene>
<accession>A0ABQ7X8R2</accession>
<name>A0ABQ7X8R2_BRANA</name>
<dbReference type="EMBL" id="JAGKQM010001741">
    <property type="protein sequence ID" value="KAH0851430.1"/>
    <property type="molecule type" value="Genomic_DNA"/>
</dbReference>
<sequence>PQLRPLMAAKGNLGGRRRKVITWRWWWWSGPQWLLTQQNECHGGKIISYYLIRAQVYMFAEFDNETGDDQCFFSKSTGYVNTCGNCFKSSSKYGDVQKIEPVMVSNVNSPA</sequence>
<reference evidence="1 2" key="1">
    <citation type="submission" date="2021-05" db="EMBL/GenBank/DDBJ databases">
        <title>Genome Assembly of Synthetic Allotetraploid Brassica napus Reveals Homoeologous Exchanges between Subgenomes.</title>
        <authorList>
            <person name="Davis J.T."/>
        </authorList>
    </citation>
    <scope>NUCLEOTIDE SEQUENCE [LARGE SCALE GENOMIC DNA]</scope>
    <source>
        <strain evidence="2">cv. Da-Ae</strain>
        <tissue evidence="1">Seedling</tissue>
    </source>
</reference>
<evidence type="ECO:0000313" key="2">
    <source>
        <dbReference type="Proteomes" id="UP000824890"/>
    </source>
</evidence>
<comment type="caution">
    <text evidence="1">The sequence shown here is derived from an EMBL/GenBank/DDBJ whole genome shotgun (WGS) entry which is preliminary data.</text>
</comment>
<keyword evidence="2" id="KW-1185">Reference proteome</keyword>
<protein>
    <recommendedName>
        <fullName evidence="3">Pectate lyase</fullName>
    </recommendedName>
</protein>
<proteinExistence type="predicted"/>
<evidence type="ECO:0000313" key="1">
    <source>
        <dbReference type="EMBL" id="KAH0851430.1"/>
    </source>
</evidence>
<dbReference type="Proteomes" id="UP000824890">
    <property type="component" value="Unassembled WGS sequence"/>
</dbReference>
<feature type="non-terminal residue" evidence="1">
    <location>
        <position position="1"/>
    </location>
</feature>
<organism evidence="1 2">
    <name type="scientific">Brassica napus</name>
    <name type="common">Rape</name>
    <dbReference type="NCBI Taxonomy" id="3708"/>
    <lineage>
        <taxon>Eukaryota</taxon>
        <taxon>Viridiplantae</taxon>
        <taxon>Streptophyta</taxon>
        <taxon>Embryophyta</taxon>
        <taxon>Tracheophyta</taxon>
        <taxon>Spermatophyta</taxon>
        <taxon>Magnoliopsida</taxon>
        <taxon>eudicotyledons</taxon>
        <taxon>Gunneridae</taxon>
        <taxon>Pentapetalae</taxon>
        <taxon>rosids</taxon>
        <taxon>malvids</taxon>
        <taxon>Brassicales</taxon>
        <taxon>Brassicaceae</taxon>
        <taxon>Brassiceae</taxon>
        <taxon>Brassica</taxon>
    </lineage>
</organism>